<protein>
    <submittedName>
        <fullName evidence="2">DUF998 domain-containing protein</fullName>
    </submittedName>
</protein>
<name>A0A3M8LAE5_9MICO</name>
<accession>A0A3M8LAE5</accession>
<evidence type="ECO:0000313" key="3">
    <source>
        <dbReference type="Proteomes" id="UP000279859"/>
    </source>
</evidence>
<dbReference type="AlphaFoldDB" id="A0A3M8LAE5"/>
<reference evidence="2 3" key="1">
    <citation type="submission" date="2018-11" db="EMBL/GenBank/DDBJ databases">
        <title>Cryobacterium sp. nov., isolated from rhizosphere soil of lettuce.</title>
        <authorList>
            <person name="Wang Y."/>
        </authorList>
    </citation>
    <scope>NUCLEOTIDE SEQUENCE [LARGE SCALE GENOMIC DNA]</scope>
    <source>
        <strain evidence="2 3">NEAU-85</strain>
    </source>
</reference>
<evidence type="ECO:0000256" key="1">
    <source>
        <dbReference type="SAM" id="Phobius"/>
    </source>
</evidence>
<organism evidence="2 3">
    <name type="scientific">Cryobacterium tepidiphilum</name>
    <dbReference type="NCBI Taxonomy" id="2486026"/>
    <lineage>
        <taxon>Bacteria</taxon>
        <taxon>Bacillati</taxon>
        <taxon>Actinomycetota</taxon>
        <taxon>Actinomycetes</taxon>
        <taxon>Micrococcales</taxon>
        <taxon>Microbacteriaceae</taxon>
        <taxon>Cryobacterium</taxon>
    </lineage>
</organism>
<feature type="transmembrane region" description="Helical" evidence="1">
    <location>
        <begin position="177"/>
        <end position="195"/>
    </location>
</feature>
<dbReference type="EMBL" id="RDSR01000010">
    <property type="protein sequence ID" value="RNE62471.1"/>
    <property type="molecule type" value="Genomic_DNA"/>
</dbReference>
<comment type="caution">
    <text evidence="2">The sequence shown here is derived from an EMBL/GenBank/DDBJ whole genome shotgun (WGS) entry which is preliminary data.</text>
</comment>
<proteinExistence type="predicted"/>
<dbReference type="Proteomes" id="UP000279859">
    <property type="component" value="Unassembled WGS sequence"/>
</dbReference>
<dbReference type="Pfam" id="PF06197">
    <property type="entry name" value="DUF998"/>
    <property type="match status" value="1"/>
</dbReference>
<feature type="transmembrane region" description="Helical" evidence="1">
    <location>
        <begin position="207"/>
        <end position="224"/>
    </location>
</feature>
<feature type="transmembrane region" description="Helical" evidence="1">
    <location>
        <begin position="145"/>
        <end position="165"/>
    </location>
</feature>
<evidence type="ECO:0000313" key="2">
    <source>
        <dbReference type="EMBL" id="RNE62471.1"/>
    </source>
</evidence>
<keyword evidence="1" id="KW-0472">Membrane</keyword>
<dbReference type="OrthoDB" id="2294590at2"/>
<feature type="transmembrane region" description="Helical" evidence="1">
    <location>
        <begin position="81"/>
        <end position="104"/>
    </location>
</feature>
<dbReference type="InterPro" id="IPR009339">
    <property type="entry name" value="DUF998"/>
</dbReference>
<keyword evidence="1" id="KW-1133">Transmembrane helix</keyword>
<keyword evidence="1" id="KW-0812">Transmembrane</keyword>
<sequence>MPALRAFAFSLATSRTLVGAWAKVSVLQFFIAEAIVIAAWAGPAPYSRRLNYISDLGALHCGVYAGRDVCSPLHLVMNVSFVLQGVAMIVGALFLNAAVFRVAAKLILPAAAAHPLWTVITRVLIVIAGTGIVVVGFVPEDLNPLLHYVGAVMFFVAGGLSLVAAAWSWRHVSRASWALLACGLVSLAATAVFQFGAGFEPGTVERLMAYPITIGLAVLGLTMARGVQRARTLLAQGR</sequence>
<gene>
    <name evidence="2" type="ORF">EEJ31_07580</name>
</gene>
<feature type="transmembrane region" description="Helical" evidence="1">
    <location>
        <begin position="20"/>
        <end position="41"/>
    </location>
</feature>
<feature type="transmembrane region" description="Helical" evidence="1">
    <location>
        <begin position="116"/>
        <end position="139"/>
    </location>
</feature>
<keyword evidence="3" id="KW-1185">Reference proteome</keyword>